<dbReference type="PANTHER" id="PTHR30176">
    <property type="entry name" value="FERREDOXIN-TYPE PROTEIN NAPH"/>
    <property type="match status" value="1"/>
</dbReference>
<keyword evidence="7" id="KW-0812">Transmembrane</keyword>
<dbReference type="PROSITE" id="PS51379">
    <property type="entry name" value="4FE4S_FER_2"/>
    <property type="match status" value="1"/>
</dbReference>
<dbReference type="GO" id="GO:0005886">
    <property type="term" value="C:plasma membrane"/>
    <property type="evidence" value="ECO:0007669"/>
    <property type="project" value="TreeGrafter"/>
</dbReference>
<reference evidence="9" key="1">
    <citation type="journal article" date="2020" name="mSystems">
        <title>Genome- and Community-Level Interaction Insights into Carbon Utilization and Element Cycling Functions of Hydrothermarchaeota in Hydrothermal Sediment.</title>
        <authorList>
            <person name="Zhou Z."/>
            <person name="Liu Y."/>
            <person name="Xu W."/>
            <person name="Pan J."/>
            <person name="Luo Z.H."/>
            <person name="Li M."/>
        </authorList>
    </citation>
    <scope>NUCLEOTIDE SEQUENCE [LARGE SCALE GENOMIC DNA]</scope>
    <source>
        <strain evidence="9">SpSt-479</strain>
    </source>
</reference>
<organism evidence="9">
    <name type="scientific">Ignavibacterium album</name>
    <dbReference type="NCBI Taxonomy" id="591197"/>
    <lineage>
        <taxon>Bacteria</taxon>
        <taxon>Pseudomonadati</taxon>
        <taxon>Ignavibacteriota</taxon>
        <taxon>Ignavibacteria</taxon>
        <taxon>Ignavibacteriales</taxon>
        <taxon>Ignavibacteriaceae</taxon>
        <taxon>Ignavibacterium</taxon>
    </lineage>
</organism>
<feature type="transmembrane region" description="Helical" evidence="7">
    <location>
        <begin position="201"/>
        <end position="218"/>
    </location>
</feature>
<dbReference type="InterPro" id="IPR032879">
    <property type="entry name" value="FixG_C"/>
</dbReference>
<evidence type="ECO:0000256" key="1">
    <source>
        <dbReference type="ARBA" id="ARBA00022448"/>
    </source>
</evidence>
<feature type="transmembrane region" description="Helical" evidence="7">
    <location>
        <begin position="337"/>
        <end position="356"/>
    </location>
</feature>
<evidence type="ECO:0000256" key="3">
    <source>
        <dbReference type="ARBA" id="ARBA00022723"/>
    </source>
</evidence>
<dbReference type="EMBL" id="DSUJ01000008">
    <property type="protein sequence ID" value="HFI92099.1"/>
    <property type="molecule type" value="Genomic_DNA"/>
</dbReference>
<dbReference type="Pfam" id="PF13746">
    <property type="entry name" value="Fer4_18"/>
    <property type="match status" value="1"/>
</dbReference>
<dbReference type="NCBIfam" id="TIGR02745">
    <property type="entry name" value="ccoG_rdxA_fixG"/>
    <property type="match status" value="1"/>
</dbReference>
<keyword evidence="4" id="KW-0249">Electron transport</keyword>
<dbReference type="Pfam" id="PF11614">
    <property type="entry name" value="FixG_C"/>
    <property type="match status" value="1"/>
</dbReference>
<keyword evidence="2" id="KW-0004">4Fe-4S</keyword>
<keyword evidence="1" id="KW-0813">Transport</keyword>
<protein>
    <submittedName>
        <fullName evidence="9">Cytochrome c oxidase accessory protein CcoG</fullName>
    </submittedName>
</protein>
<evidence type="ECO:0000313" key="9">
    <source>
        <dbReference type="EMBL" id="HFI92099.1"/>
    </source>
</evidence>
<feature type="transmembrane region" description="Helical" evidence="7">
    <location>
        <begin position="88"/>
        <end position="114"/>
    </location>
</feature>
<gene>
    <name evidence="9" type="primary">ccoG</name>
    <name evidence="9" type="ORF">ENS31_11325</name>
</gene>
<dbReference type="PANTHER" id="PTHR30176:SF3">
    <property type="entry name" value="FERREDOXIN-TYPE PROTEIN NAPH"/>
    <property type="match status" value="1"/>
</dbReference>
<dbReference type="InterPro" id="IPR051684">
    <property type="entry name" value="Electron_Trans/Redox"/>
</dbReference>
<feature type="domain" description="4Fe-4S ferredoxin-type" evidence="8">
    <location>
        <begin position="260"/>
        <end position="288"/>
    </location>
</feature>
<dbReference type="Gene3D" id="2.60.40.10">
    <property type="entry name" value="Immunoglobulins"/>
    <property type="match status" value="1"/>
</dbReference>
<evidence type="ECO:0000256" key="4">
    <source>
        <dbReference type="ARBA" id="ARBA00022982"/>
    </source>
</evidence>
<keyword evidence="7" id="KW-0472">Membrane</keyword>
<accession>A0A7V2ZLB6</accession>
<keyword evidence="6" id="KW-0411">Iron-sulfur</keyword>
<dbReference type="PROSITE" id="PS00198">
    <property type="entry name" value="4FE4S_FER_1"/>
    <property type="match status" value="1"/>
</dbReference>
<dbReference type="Gene3D" id="3.30.70.20">
    <property type="match status" value="1"/>
</dbReference>
<dbReference type="GO" id="GO:0051539">
    <property type="term" value="F:4 iron, 4 sulfur cluster binding"/>
    <property type="evidence" value="ECO:0007669"/>
    <property type="project" value="UniProtKB-KW"/>
</dbReference>
<evidence type="ECO:0000259" key="8">
    <source>
        <dbReference type="PROSITE" id="PS51379"/>
    </source>
</evidence>
<proteinExistence type="predicted"/>
<dbReference type="Pfam" id="PF12801">
    <property type="entry name" value="Fer4_5"/>
    <property type="match status" value="1"/>
</dbReference>
<dbReference type="AlphaFoldDB" id="A0A7V2ZLB6"/>
<evidence type="ECO:0000256" key="2">
    <source>
        <dbReference type="ARBA" id="ARBA00022485"/>
    </source>
</evidence>
<feature type="transmembrane region" description="Helical" evidence="7">
    <location>
        <begin position="163"/>
        <end position="181"/>
    </location>
</feature>
<dbReference type="InterPro" id="IPR017896">
    <property type="entry name" value="4Fe4S_Fe-S-bd"/>
</dbReference>
<dbReference type="InterPro" id="IPR013783">
    <property type="entry name" value="Ig-like_fold"/>
</dbReference>
<evidence type="ECO:0000256" key="5">
    <source>
        <dbReference type="ARBA" id="ARBA00023004"/>
    </source>
</evidence>
<evidence type="ECO:0000256" key="6">
    <source>
        <dbReference type="ARBA" id="ARBA00023014"/>
    </source>
</evidence>
<keyword evidence="7" id="KW-1133">Transmembrane helix</keyword>
<name>A0A7V2ZLB6_9BACT</name>
<dbReference type="GO" id="GO:0046872">
    <property type="term" value="F:metal ion binding"/>
    <property type="evidence" value="ECO:0007669"/>
    <property type="project" value="UniProtKB-KW"/>
</dbReference>
<keyword evidence="5" id="KW-0408">Iron</keyword>
<evidence type="ECO:0000256" key="7">
    <source>
        <dbReference type="SAM" id="Phobius"/>
    </source>
</evidence>
<keyword evidence="3" id="KW-0479">Metal-binding</keyword>
<dbReference type="InterPro" id="IPR017900">
    <property type="entry name" value="4Fe4S_Fe_S_CS"/>
</dbReference>
<sequence length="476" mass="54767">MDIEILDEEHQEFRNHLATVTKEGKRKWIFPKKPSGRFYNARTIVSFFLLAFLIITPFIKVNGHPFLLLDFPNRHFILFGVPFGPHDFHLFVLAMISFVVFIVLFTVIFGRIFCGWACPQTIFMEMVFRKIEYLIEGDAIQQIKLKNAPWTAKKILKKTLKHVIFFSISFFIANIFLSYIISMDKLIEIVTDPPSQHLSGLFAITVFSGVFYFVFSYFREQACTLVCPYGRLQGVLLDQDSIVIAYDYKRGEPRGKLKKGEDFSNRGDCIDCHLCVDVCPTGIDIRNGIQLECVNCTACIDACDNVMDKIQRPRGLIRYASLRNIENKAKFKFTPRMMLYSTILFILLTVLTVLMINRTDFNVNVLRTPGMLFQQQPDGKISNLYDLNLVNKTFQPTEIKLKLENPSSGELKIIGTDLKLEPQQIVEAKFMILLPKESITKMNTHVEIGVYDGDKLIKKIKTSFLGPVEKKKDEKN</sequence>
<feature type="transmembrane region" description="Helical" evidence="7">
    <location>
        <begin position="39"/>
        <end position="59"/>
    </location>
</feature>
<dbReference type="SUPFAM" id="SSF54862">
    <property type="entry name" value="4Fe-4S ferredoxins"/>
    <property type="match status" value="1"/>
</dbReference>
<comment type="caution">
    <text evidence="9">The sequence shown here is derived from an EMBL/GenBank/DDBJ whole genome shotgun (WGS) entry which is preliminary data.</text>
</comment>
<dbReference type="InterPro" id="IPR014116">
    <property type="entry name" value="Cyt_c_oxidase_cbb3_FixG"/>
</dbReference>